<sequence length="345" mass="36056">MAHLDRRTLLKAGAVGAGGLVAGPLLPGTATAAPTARGVVASGLSIPWGLAFLPNGNAVLAEREGTIWKVSRNGGKKAVGDVKRVVASGEGGLLGLELHPDFASNRWLYAYITTGSDNRVVRMQYAGGALSNQRTIIAGIPKASNHNGGRLRFGPDGLLYVSTGDAGDTSNAQSKRSLGGKILRITDTGGTPSGNPFGSSPIWTLGHRNVQGLSFDARGRLFATEFGQSTRDELNRIVRGGNYGWPVVEGGDGSGKFRDPITTWQPTSTCSPSGLAVVGNHGWVGALAGQALFRVTLTGANKGRKRRFFLGDFGRIRTVEPAPDGSLWITTSNGSGDRVIRVKLG</sequence>
<protein>
    <submittedName>
        <fullName evidence="2">PQQ-dependent sugar dehydrogenase</fullName>
    </submittedName>
</protein>
<accession>A0A4Q5IZK4</accession>
<keyword evidence="3" id="KW-1185">Reference proteome</keyword>
<dbReference type="PROSITE" id="PS51318">
    <property type="entry name" value="TAT"/>
    <property type="match status" value="1"/>
</dbReference>
<proteinExistence type="predicted"/>
<feature type="domain" description="Glucose/Sorbosone dehydrogenase" evidence="1">
    <location>
        <begin position="44"/>
        <end position="337"/>
    </location>
</feature>
<dbReference type="InterPro" id="IPR006311">
    <property type="entry name" value="TAT_signal"/>
</dbReference>
<evidence type="ECO:0000313" key="2">
    <source>
        <dbReference type="EMBL" id="RYU10738.1"/>
    </source>
</evidence>
<evidence type="ECO:0000259" key="1">
    <source>
        <dbReference type="Pfam" id="PF07995"/>
    </source>
</evidence>
<dbReference type="Proteomes" id="UP000291189">
    <property type="component" value="Unassembled WGS sequence"/>
</dbReference>
<dbReference type="Gene3D" id="2.120.10.30">
    <property type="entry name" value="TolB, C-terminal domain"/>
    <property type="match status" value="1"/>
</dbReference>
<dbReference type="PANTHER" id="PTHR19328:SF13">
    <property type="entry name" value="HIPL1 PROTEIN"/>
    <property type="match status" value="1"/>
</dbReference>
<dbReference type="RefSeq" id="WP_129988329.1">
    <property type="nucleotide sequence ID" value="NZ_SDPU01000028.1"/>
</dbReference>
<dbReference type="SUPFAM" id="SSF50952">
    <property type="entry name" value="Soluble quinoprotein glucose dehydrogenase"/>
    <property type="match status" value="1"/>
</dbReference>
<dbReference type="NCBIfam" id="TIGR01409">
    <property type="entry name" value="TAT_signal_seq"/>
    <property type="match status" value="1"/>
</dbReference>
<organism evidence="2 3">
    <name type="scientific">Nocardioides iriomotensis</name>
    <dbReference type="NCBI Taxonomy" id="715784"/>
    <lineage>
        <taxon>Bacteria</taxon>
        <taxon>Bacillati</taxon>
        <taxon>Actinomycetota</taxon>
        <taxon>Actinomycetes</taxon>
        <taxon>Propionibacteriales</taxon>
        <taxon>Nocardioidaceae</taxon>
        <taxon>Nocardioides</taxon>
    </lineage>
</organism>
<gene>
    <name evidence="2" type="ORF">ETU37_15915</name>
</gene>
<dbReference type="EMBL" id="SDPU01000028">
    <property type="protein sequence ID" value="RYU10738.1"/>
    <property type="molecule type" value="Genomic_DNA"/>
</dbReference>
<dbReference type="AlphaFoldDB" id="A0A4Q5IZK4"/>
<evidence type="ECO:0000313" key="3">
    <source>
        <dbReference type="Proteomes" id="UP000291189"/>
    </source>
</evidence>
<dbReference type="PANTHER" id="PTHR19328">
    <property type="entry name" value="HEDGEHOG-INTERACTING PROTEIN"/>
    <property type="match status" value="1"/>
</dbReference>
<dbReference type="InterPro" id="IPR019546">
    <property type="entry name" value="TAT_signal_bac_arc"/>
</dbReference>
<name>A0A4Q5IZK4_9ACTN</name>
<comment type="caution">
    <text evidence="2">The sequence shown here is derived from an EMBL/GenBank/DDBJ whole genome shotgun (WGS) entry which is preliminary data.</text>
</comment>
<dbReference type="InterPro" id="IPR012938">
    <property type="entry name" value="Glc/Sorbosone_DH"/>
</dbReference>
<reference evidence="2 3" key="1">
    <citation type="submission" date="2019-01" db="EMBL/GenBank/DDBJ databases">
        <title>Nocardioides guangzhouensis sp. nov., an actinobacterium isolated from soil.</title>
        <authorList>
            <person name="Fu Y."/>
            <person name="Cai Y."/>
            <person name="Lin Z."/>
            <person name="Chen P."/>
        </authorList>
    </citation>
    <scope>NUCLEOTIDE SEQUENCE [LARGE SCALE GENOMIC DNA]</scope>
    <source>
        <strain evidence="2 3">NBRC 105384</strain>
    </source>
</reference>
<dbReference type="Pfam" id="PF07995">
    <property type="entry name" value="GSDH"/>
    <property type="match status" value="1"/>
</dbReference>
<dbReference type="InterPro" id="IPR011041">
    <property type="entry name" value="Quinoprot_gluc/sorb_DH_b-prop"/>
</dbReference>
<dbReference type="InterPro" id="IPR011042">
    <property type="entry name" value="6-blade_b-propeller_TolB-like"/>
</dbReference>
<dbReference type="OrthoDB" id="9770043at2"/>